<sequence>MTGGSSTFPYVAAASAAFVLFVTVGTLALPPFAGAVLANLGTAVGSLATVVCLAWTGWRARGADRHWRVLIGLALGPLAFVLAWHIRQVLEHGPSVATGPPETSNVFLLIIGLALAGVLSFPTDSVDATDRRVGTDRVGRRWYVITVLDSLVVVGSVALLAWSILLGPLVAPRRVDTAGLLSAVGATVGFLILLAGILLLASFRRPRSGLALALLGAGLGAMMLYAAIYALVIAKDGRTIPPPVDLLAVAGWQLVFLACLVPVPALAPPAPRRTPRTLWAHAALPYLALGVAGGLAASQLIIEGAVGRVETYGLLGLLLVITVRQMMMLGENTRLLVSVRASRQELHHQAFHDPLTGLANRALFADRLEQALAFRDGRPFALAYCDLDDFKRVNDTLGHGAGDELLRTTATRLRAAVQPGDTVARLGGDEFALLLESGRENPEAVCRRLAATIRAPCTLAGRSRPVGASFGLVIADPKRHPMADSLLRDADLAMYAAKREGKGGLVAFRPDLSTPESAPQARADLERALRGDDPDNLVEVRYTPVVDLHTWRTVAVEATPRWVRGHTREYAPEPLYRLADEAGLTMPLLDLILRQVCCGLATRGPARAPAPVLVAVPMNRDLEESPVAGVADLLADHSLPARSIALTLTSGGGLPNLTVGVPVLRRLADRGVRLVLDGVGGDRSTFAAWRALPVDLVRLDRCLTHVGDASSHGRAYLVREAVLAATARLDLTVIATDIGDAAEARELASVGCHHGTGPLYGPPRRLDETPAITGSAPTGASFPRVPGP</sequence>
<dbReference type="PROSITE" id="PS50883">
    <property type="entry name" value="EAL"/>
    <property type="match status" value="1"/>
</dbReference>
<dbReference type="InterPro" id="IPR001633">
    <property type="entry name" value="EAL_dom"/>
</dbReference>
<dbReference type="PANTHER" id="PTHR44757">
    <property type="entry name" value="DIGUANYLATE CYCLASE DGCP"/>
    <property type="match status" value="1"/>
</dbReference>
<feature type="region of interest" description="Disordered" evidence="1">
    <location>
        <begin position="758"/>
        <end position="788"/>
    </location>
</feature>
<dbReference type="SMART" id="SM00267">
    <property type="entry name" value="GGDEF"/>
    <property type="match status" value="1"/>
</dbReference>
<dbReference type="PANTHER" id="PTHR44757:SF2">
    <property type="entry name" value="BIOFILM ARCHITECTURE MAINTENANCE PROTEIN MBAA"/>
    <property type="match status" value="1"/>
</dbReference>
<dbReference type="CDD" id="cd01949">
    <property type="entry name" value="GGDEF"/>
    <property type="match status" value="1"/>
</dbReference>
<gene>
    <name evidence="5" type="ORF">I7412_27040</name>
</gene>
<evidence type="ECO:0000256" key="2">
    <source>
        <dbReference type="SAM" id="Phobius"/>
    </source>
</evidence>
<feature type="transmembrane region" description="Helical" evidence="2">
    <location>
        <begin position="67"/>
        <end position="86"/>
    </location>
</feature>
<evidence type="ECO:0000259" key="3">
    <source>
        <dbReference type="PROSITE" id="PS50883"/>
    </source>
</evidence>
<dbReference type="InterPro" id="IPR029787">
    <property type="entry name" value="Nucleotide_cyclase"/>
</dbReference>
<dbReference type="Gene3D" id="3.30.70.270">
    <property type="match status" value="1"/>
</dbReference>
<name>A0A937UT00_9ACTN</name>
<evidence type="ECO:0000256" key="1">
    <source>
        <dbReference type="SAM" id="MobiDB-lite"/>
    </source>
</evidence>
<accession>A0A937UT00</accession>
<evidence type="ECO:0000313" key="6">
    <source>
        <dbReference type="Proteomes" id="UP000604475"/>
    </source>
</evidence>
<feature type="transmembrane region" description="Helical" evidence="2">
    <location>
        <begin position="7"/>
        <end position="29"/>
    </location>
</feature>
<dbReference type="InterPro" id="IPR035919">
    <property type="entry name" value="EAL_sf"/>
</dbReference>
<keyword evidence="6" id="KW-1185">Reference proteome</keyword>
<dbReference type="InterPro" id="IPR043128">
    <property type="entry name" value="Rev_trsase/Diguanyl_cyclase"/>
</dbReference>
<reference evidence="5" key="1">
    <citation type="submission" date="2020-12" db="EMBL/GenBank/DDBJ databases">
        <title>Genomic characterization of non-nitrogen-fixing Frankia strains.</title>
        <authorList>
            <person name="Carlos-Shanley C."/>
            <person name="Guerra T."/>
            <person name="Hahn D."/>
        </authorList>
    </citation>
    <scope>NUCLEOTIDE SEQUENCE</scope>
    <source>
        <strain evidence="5">CN6</strain>
    </source>
</reference>
<protein>
    <submittedName>
        <fullName evidence="5">Diguanylate cyclase</fullName>
    </submittedName>
</protein>
<dbReference type="SMART" id="SM00052">
    <property type="entry name" value="EAL"/>
    <property type="match status" value="1"/>
</dbReference>
<dbReference type="InterPro" id="IPR000160">
    <property type="entry name" value="GGDEF_dom"/>
</dbReference>
<dbReference type="SUPFAM" id="SSF141868">
    <property type="entry name" value="EAL domain-like"/>
    <property type="match status" value="1"/>
</dbReference>
<keyword evidence="2" id="KW-1133">Transmembrane helix</keyword>
<dbReference type="NCBIfam" id="TIGR00254">
    <property type="entry name" value="GGDEF"/>
    <property type="match status" value="1"/>
</dbReference>
<feature type="transmembrane region" description="Helical" evidence="2">
    <location>
        <begin position="106"/>
        <end position="122"/>
    </location>
</feature>
<organism evidence="5 6">
    <name type="scientific">Frankia nepalensis</name>
    <dbReference type="NCBI Taxonomy" id="1836974"/>
    <lineage>
        <taxon>Bacteria</taxon>
        <taxon>Bacillati</taxon>
        <taxon>Actinomycetota</taxon>
        <taxon>Actinomycetes</taxon>
        <taxon>Frankiales</taxon>
        <taxon>Frankiaceae</taxon>
        <taxon>Frankia</taxon>
    </lineage>
</organism>
<feature type="transmembrane region" description="Helical" evidence="2">
    <location>
        <begin position="278"/>
        <end position="300"/>
    </location>
</feature>
<feature type="transmembrane region" description="Helical" evidence="2">
    <location>
        <begin position="35"/>
        <end position="55"/>
    </location>
</feature>
<dbReference type="CDD" id="cd01948">
    <property type="entry name" value="EAL"/>
    <property type="match status" value="1"/>
</dbReference>
<feature type="transmembrane region" description="Helical" evidence="2">
    <location>
        <begin position="177"/>
        <end position="200"/>
    </location>
</feature>
<feature type="domain" description="GGDEF" evidence="4">
    <location>
        <begin position="378"/>
        <end position="510"/>
    </location>
</feature>
<evidence type="ECO:0000313" key="5">
    <source>
        <dbReference type="EMBL" id="MBL7630750.1"/>
    </source>
</evidence>
<dbReference type="Pfam" id="PF00563">
    <property type="entry name" value="EAL"/>
    <property type="match status" value="1"/>
</dbReference>
<dbReference type="EMBL" id="JAEACQ010000254">
    <property type="protein sequence ID" value="MBL7630750.1"/>
    <property type="molecule type" value="Genomic_DNA"/>
</dbReference>
<feature type="transmembrane region" description="Helical" evidence="2">
    <location>
        <begin position="212"/>
        <end position="234"/>
    </location>
</feature>
<keyword evidence="2" id="KW-0472">Membrane</keyword>
<evidence type="ECO:0000259" key="4">
    <source>
        <dbReference type="PROSITE" id="PS50887"/>
    </source>
</evidence>
<dbReference type="AlphaFoldDB" id="A0A937UT00"/>
<comment type="caution">
    <text evidence="5">The sequence shown here is derived from an EMBL/GenBank/DDBJ whole genome shotgun (WGS) entry which is preliminary data.</text>
</comment>
<dbReference type="Gene3D" id="3.20.20.450">
    <property type="entry name" value="EAL domain"/>
    <property type="match status" value="1"/>
</dbReference>
<feature type="transmembrane region" description="Helical" evidence="2">
    <location>
        <begin position="246"/>
        <end position="266"/>
    </location>
</feature>
<dbReference type="Proteomes" id="UP000604475">
    <property type="component" value="Unassembled WGS sequence"/>
</dbReference>
<dbReference type="Pfam" id="PF00990">
    <property type="entry name" value="GGDEF"/>
    <property type="match status" value="1"/>
</dbReference>
<dbReference type="SUPFAM" id="SSF55073">
    <property type="entry name" value="Nucleotide cyclase"/>
    <property type="match status" value="1"/>
</dbReference>
<proteinExistence type="predicted"/>
<dbReference type="InterPro" id="IPR052155">
    <property type="entry name" value="Biofilm_reg_signaling"/>
</dbReference>
<feature type="transmembrane region" description="Helical" evidence="2">
    <location>
        <begin position="142"/>
        <end position="165"/>
    </location>
</feature>
<feature type="domain" description="EAL" evidence="3">
    <location>
        <begin position="518"/>
        <end position="777"/>
    </location>
</feature>
<keyword evidence="2" id="KW-0812">Transmembrane</keyword>
<dbReference type="PROSITE" id="PS50887">
    <property type="entry name" value="GGDEF"/>
    <property type="match status" value="1"/>
</dbReference>